<dbReference type="Proteomes" id="UP000228809">
    <property type="component" value="Unassembled WGS sequence"/>
</dbReference>
<evidence type="ECO:0000313" key="15">
    <source>
        <dbReference type="EMBL" id="PIT91262.1"/>
    </source>
</evidence>
<dbReference type="GO" id="GO:0046872">
    <property type="term" value="F:metal ion binding"/>
    <property type="evidence" value="ECO:0007669"/>
    <property type="project" value="UniProtKB-KW"/>
</dbReference>
<dbReference type="SUPFAM" id="SSF48150">
    <property type="entry name" value="DNA-glycosylase"/>
    <property type="match status" value="1"/>
</dbReference>
<feature type="domain" description="HhH-GPD" evidence="14">
    <location>
        <begin position="40"/>
        <end position="188"/>
    </location>
</feature>
<dbReference type="InterPro" id="IPR000445">
    <property type="entry name" value="HhH_motif"/>
</dbReference>
<evidence type="ECO:0000256" key="3">
    <source>
        <dbReference type="ARBA" id="ARBA00008343"/>
    </source>
</evidence>
<dbReference type="InterPro" id="IPR023170">
    <property type="entry name" value="HhH_base_excis_C"/>
</dbReference>
<dbReference type="InterPro" id="IPR011257">
    <property type="entry name" value="DNA_glycosylase"/>
</dbReference>
<evidence type="ECO:0000256" key="6">
    <source>
        <dbReference type="ARBA" id="ARBA00022723"/>
    </source>
</evidence>
<dbReference type="CDD" id="cd00056">
    <property type="entry name" value="ENDO3c"/>
    <property type="match status" value="1"/>
</dbReference>
<evidence type="ECO:0000256" key="8">
    <source>
        <dbReference type="ARBA" id="ARBA00022801"/>
    </source>
</evidence>
<dbReference type="GO" id="GO:0051536">
    <property type="term" value="F:iron-sulfur cluster binding"/>
    <property type="evidence" value="ECO:0007669"/>
    <property type="project" value="UniProtKB-KW"/>
</dbReference>
<dbReference type="GO" id="GO:0032357">
    <property type="term" value="F:oxidized purine DNA binding"/>
    <property type="evidence" value="ECO:0007669"/>
    <property type="project" value="TreeGrafter"/>
</dbReference>
<dbReference type="PANTHER" id="PTHR42944:SF1">
    <property type="entry name" value="ADENINE DNA GLYCOSYLASE"/>
    <property type="match status" value="1"/>
</dbReference>
<dbReference type="EC" id="3.2.2.31" evidence="4"/>
<comment type="caution">
    <text evidence="15">The sequence shown here is derived from an EMBL/GenBank/DDBJ whole genome shotgun (WGS) entry which is preliminary data.</text>
</comment>
<dbReference type="InterPro" id="IPR044298">
    <property type="entry name" value="MIG/MutY"/>
</dbReference>
<dbReference type="PROSITE" id="PS01155">
    <property type="entry name" value="ENDONUCLEASE_III_2"/>
    <property type="match status" value="1"/>
</dbReference>
<comment type="similarity">
    <text evidence="3">Belongs to the Nth/MutY family.</text>
</comment>
<evidence type="ECO:0000256" key="10">
    <source>
        <dbReference type="ARBA" id="ARBA00023014"/>
    </source>
</evidence>
<keyword evidence="11" id="KW-0234">DNA repair</keyword>
<dbReference type="AlphaFoldDB" id="A0A2M6WEP8"/>
<evidence type="ECO:0000256" key="1">
    <source>
        <dbReference type="ARBA" id="ARBA00000843"/>
    </source>
</evidence>
<dbReference type="InterPro" id="IPR003265">
    <property type="entry name" value="HhH-GPD_domain"/>
</dbReference>
<gene>
    <name evidence="15" type="ORF">COU17_01380</name>
</gene>
<dbReference type="GO" id="GO:0034039">
    <property type="term" value="F:8-oxo-7,8-dihydroguanine DNA N-glycosylase activity"/>
    <property type="evidence" value="ECO:0007669"/>
    <property type="project" value="TreeGrafter"/>
</dbReference>
<keyword evidence="6" id="KW-0479">Metal-binding</keyword>
<evidence type="ECO:0000256" key="9">
    <source>
        <dbReference type="ARBA" id="ARBA00023004"/>
    </source>
</evidence>
<keyword evidence="8" id="KW-0378">Hydrolase</keyword>
<protein>
    <recommendedName>
        <fullName evidence="5">Adenine DNA glycosylase</fullName>
        <ecNumber evidence="4">3.2.2.31</ecNumber>
    </recommendedName>
</protein>
<dbReference type="SMART" id="SM00478">
    <property type="entry name" value="ENDO3c"/>
    <property type="match status" value="1"/>
</dbReference>
<dbReference type="InterPro" id="IPR004036">
    <property type="entry name" value="Endonuclease-III-like_CS2"/>
</dbReference>
<evidence type="ECO:0000256" key="2">
    <source>
        <dbReference type="ARBA" id="ARBA00001966"/>
    </source>
</evidence>
<dbReference type="InterPro" id="IPR036388">
    <property type="entry name" value="WH-like_DNA-bd_sf"/>
</dbReference>
<dbReference type="Gene3D" id="1.10.1670.10">
    <property type="entry name" value="Helix-hairpin-Helix base-excision DNA repair enzymes (C-terminal)"/>
    <property type="match status" value="1"/>
</dbReference>
<feature type="compositionally biased region" description="Polar residues" evidence="13">
    <location>
        <begin position="194"/>
        <end position="209"/>
    </location>
</feature>
<dbReference type="Pfam" id="PF00633">
    <property type="entry name" value="HHH"/>
    <property type="match status" value="1"/>
</dbReference>
<evidence type="ECO:0000256" key="4">
    <source>
        <dbReference type="ARBA" id="ARBA00012045"/>
    </source>
</evidence>
<keyword evidence="12" id="KW-0326">Glycosidase</keyword>
<dbReference type="GO" id="GO:0006298">
    <property type="term" value="P:mismatch repair"/>
    <property type="evidence" value="ECO:0007669"/>
    <property type="project" value="TreeGrafter"/>
</dbReference>
<evidence type="ECO:0000256" key="7">
    <source>
        <dbReference type="ARBA" id="ARBA00022763"/>
    </source>
</evidence>
<dbReference type="GO" id="GO:0035485">
    <property type="term" value="F:adenine/guanine mispair binding"/>
    <property type="evidence" value="ECO:0007669"/>
    <property type="project" value="TreeGrafter"/>
</dbReference>
<proteinExistence type="inferred from homology"/>
<comment type="catalytic activity">
    <reaction evidence="1">
        <text>Hydrolyzes free adenine bases from 7,8-dihydro-8-oxoguanine:adenine mismatched double-stranded DNA, leaving an apurinic site.</text>
        <dbReference type="EC" id="3.2.2.31"/>
    </reaction>
</comment>
<dbReference type="EMBL" id="PFBJ01000006">
    <property type="protein sequence ID" value="PIT91262.1"/>
    <property type="molecule type" value="Genomic_DNA"/>
</dbReference>
<dbReference type="GO" id="GO:0000701">
    <property type="term" value="F:purine-specific mismatch base pair DNA N-glycosylase activity"/>
    <property type="evidence" value="ECO:0007669"/>
    <property type="project" value="UniProtKB-EC"/>
</dbReference>
<dbReference type="GO" id="GO:0006284">
    <property type="term" value="P:base-excision repair"/>
    <property type="evidence" value="ECO:0007669"/>
    <property type="project" value="InterPro"/>
</dbReference>
<accession>A0A2M6WEP8</accession>
<dbReference type="Gene3D" id="1.10.340.30">
    <property type="entry name" value="Hypothetical protein, domain 2"/>
    <property type="match status" value="1"/>
</dbReference>
<evidence type="ECO:0000256" key="5">
    <source>
        <dbReference type="ARBA" id="ARBA00022023"/>
    </source>
</evidence>
<evidence type="ECO:0000256" key="11">
    <source>
        <dbReference type="ARBA" id="ARBA00023204"/>
    </source>
</evidence>
<dbReference type="Gene3D" id="1.10.10.10">
    <property type="entry name" value="Winged helix-like DNA-binding domain superfamily/Winged helix DNA-binding domain"/>
    <property type="match status" value="1"/>
</dbReference>
<dbReference type="PANTHER" id="PTHR42944">
    <property type="entry name" value="ADENINE DNA GLYCOSYLASE"/>
    <property type="match status" value="1"/>
</dbReference>
<dbReference type="GO" id="GO:0004519">
    <property type="term" value="F:endonuclease activity"/>
    <property type="evidence" value="ECO:0007669"/>
    <property type="project" value="UniProtKB-KW"/>
</dbReference>
<evidence type="ECO:0000313" key="16">
    <source>
        <dbReference type="Proteomes" id="UP000228809"/>
    </source>
</evidence>
<keyword evidence="9" id="KW-0408">Iron</keyword>
<comment type="cofactor">
    <cofactor evidence="2">
        <name>[4Fe-4S] cluster</name>
        <dbReference type="ChEBI" id="CHEBI:49883"/>
    </cofactor>
</comment>
<organism evidence="15 16">
    <name type="scientific">Candidatus Kaiserbacteria bacterium CG10_big_fil_rev_8_21_14_0_10_49_17</name>
    <dbReference type="NCBI Taxonomy" id="1974609"/>
    <lineage>
        <taxon>Bacteria</taxon>
        <taxon>Candidatus Kaiseribacteriota</taxon>
    </lineage>
</organism>
<evidence type="ECO:0000256" key="13">
    <source>
        <dbReference type="SAM" id="MobiDB-lite"/>
    </source>
</evidence>
<reference evidence="16" key="1">
    <citation type="submission" date="2017-09" db="EMBL/GenBank/DDBJ databases">
        <title>Depth-based differentiation of microbial function through sediment-hosted aquifers and enrichment of novel symbionts in the deep terrestrial subsurface.</title>
        <authorList>
            <person name="Probst A.J."/>
            <person name="Ladd B."/>
            <person name="Jarett J.K."/>
            <person name="Geller-Mcgrath D.E."/>
            <person name="Sieber C.M.K."/>
            <person name="Emerson J.B."/>
            <person name="Anantharaman K."/>
            <person name="Thomas B.C."/>
            <person name="Malmstrom R."/>
            <person name="Stieglmeier M."/>
            <person name="Klingl A."/>
            <person name="Woyke T."/>
            <person name="Ryan C.M."/>
            <person name="Banfield J.F."/>
        </authorList>
    </citation>
    <scope>NUCLEOTIDE SEQUENCE [LARGE SCALE GENOMIC DNA]</scope>
</reference>
<keyword evidence="7" id="KW-0227">DNA damage</keyword>
<keyword evidence="15" id="KW-0255">Endonuclease</keyword>
<evidence type="ECO:0000259" key="14">
    <source>
        <dbReference type="SMART" id="SM00478"/>
    </source>
</evidence>
<sequence length="269" mass="30774">MNSTERAFRKTVYAYYREHKRVLPWRVSVTPYKVLVSEVMLQQTQAERVVPKFREFLRTFPSLASLGAAPLSHVLSCWSGLGYNRRARFLHESAKIIATQHNGWVPRSVAELEKLPGIGAYSARAIAAFAYNEAHPFIETNIRAVYIHHFFPKKKVIADSELLPIIKRTLDTKNPREWYAALMDYGAYLKKEQGNPSRRSQTHTRQSAFKGSRRELRGHLLKELLKKPATVKRLSKEMHRSEKEIAEALAVLARDGLIVQKGLSFSVSS</sequence>
<keyword evidence="15" id="KW-0540">Nuclease</keyword>
<name>A0A2M6WEP8_9BACT</name>
<evidence type="ECO:0000256" key="12">
    <source>
        <dbReference type="ARBA" id="ARBA00023295"/>
    </source>
</evidence>
<feature type="region of interest" description="Disordered" evidence="13">
    <location>
        <begin position="192"/>
        <end position="212"/>
    </location>
</feature>
<dbReference type="Pfam" id="PF00730">
    <property type="entry name" value="HhH-GPD"/>
    <property type="match status" value="1"/>
</dbReference>
<keyword evidence="10" id="KW-0411">Iron-sulfur</keyword>